<dbReference type="Pfam" id="PF11136">
    <property type="entry name" value="DUF2889"/>
    <property type="match status" value="1"/>
</dbReference>
<proteinExistence type="predicted"/>
<keyword evidence="2" id="KW-1185">Reference proteome</keyword>
<accession>A0ABV0GKE9</accession>
<dbReference type="Proteomes" id="UP001462640">
    <property type="component" value="Unassembled WGS sequence"/>
</dbReference>
<sequence>MSSLSSSPERQLMHRRAIAVQVYSRADGLFEVEAELQDSKTRDIPLAGGIRRAGEPVHDMGLWLVVDRHLDILAATSSTRWMPYPGQCDQHGDAYRQLVGLNLMTGFRAAVKQRLAGVKGCTHLTELCQHLPTAVIQAFAGVVLDVREGAEDGTPPFQIDRCHALRSDGAVVQTHYPRWYRGAAVTPPAAGNGNLS</sequence>
<reference evidence="1 2" key="1">
    <citation type="submission" date="2024-05" db="EMBL/GenBank/DDBJ databases">
        <title>Roseateles sp. 2.12 16S ribosomal RNA gene Genome sequencing and assembly.</title>
        <authorList>
            <person name="Woo H."/>
        </authorList>
    </citation>
    <scope>NUCLEOTIDE SEQUENCE [LARGE SCALE GENOMIC DNA]</scope>
    <source>
        <strain evidence="1 2">2.12</strain>
    </source>
</reference>
<organism evidence="1 2">
    <name type="scientific">Roseateles flavus</name>
    <dbReference type="NCBI Taxonomy" id="3149041"/>
    <lineage>
        <taxon>Bacteria</taxon>
        <taxon>Pseudomonadati</taxon>
        <taxon>Pseudomonadota</taxon>
        <taxon>Betaproteobacteria</taxon>
        <taxon>Burkholderiales</taxon>
        <taxon>Sphaerotilaceae</taxon>
        <taxon>Roseateles</taxon>
    </lineage>
</organism>
<name>A0ABV0GKE9_9BURK</name>
<protein>
    <submittedName>
        <fullName evidence="1">DUF2889 domain-containing protein</fullName>
    </submittedName>
</protein>
<comment type="caution">
    <text evidence="1">The sequence shown here is derived from an EMBL/GenBank/DDBJ whole genome shotgun (WGS) entry which is preliminary data.</text>
</comment>
<gene>
    <name evidence="1" type="ORF">ABDJ40_22500</name>
</gene>
<evidence type="ECO:0000313" key="2">
    <source>
        <dbReference type="Proteomes" id="UP001462640"/>
    </source>
</evidence>
<dbReference type="RefSeq" id="WP_269630807.1">
    <property type="nucleotide sequence ID" value="NZ_JBDPZC010000015.1"/>
</dbReference>
<dbReference type="InterPro" id="IPR021312">
    <property type="entry name" value="DUF2889"/>
</dbReference>
<evidence type="ECO:0000313" key="1">
    <source>
        <dbReference type="EMBL" id="MEO3715553.1"/>
    </source>
</evidence>
<dbReference type="EMBL" id="JBDPZC010000015">
    <property type="protein sequence ID" value="MEO3715553.1"/>
    <property type="molecule type" value="Genomic_DNA"/>
</dbReference>